<proteinExistence type="predicted"/>
<reference evidence="4" key="1">
    <citation type="journal article" date="2019" name="Int. J. Syst. Evol. Microbiol.">
        <title>The Global Catalogue of Microorganisms (GCM) 10K type strain sequencing project: providing services to taxonomists for standard genome sequencing and annotation.</title>
        <authorList>
            <consortium name="The Broad Institute Genomics Platform"/>
            <consortium name="The Broad Institute Genome Sequencing Center for Infectious Disease"/>
            <person name="Wu L."/>
            <person name="Ma J."/>
        </authorList>
    </citation>
    <scope>NUCLEOTIDE SEQUENCE [LARGE SCALE GENOMIC DNA]</scope>
    <source>
        <strain evidence="4">JCM 13378</strain>
    </source>
</reference>
<evidence type="ECO:0000313" key="3">
    <source>
        <dbReference type="EMBL" id="GAA0352468.1"/>
    </source>
</evidence>
<feature type="signal peptide" evidence="1">
    <location>
        <begin position="1"/>
        <end position="32"/>
    </location>
</feature>
<evidence type="ECO:0000256" key="1">
    <source>
        <dbReference type="SAM" id="SignalP"/>
    </source>
</evidence>
<dbReference type="EMBL" id="BAAAEI010000006">
    <property type="protein sequence ID" value="GAA0352468.1"/>
    <property type="molecule type" value="Genomic_DNA"/>
</dbReference>
<organism evidence="3 4">
    <name type="scientific">Bowmanella denitrificans</name>
    <dbReference type="NCBI Taxonomy" id="366582"/>
    <lineage>
        <taxon>Bacteria</taxon>
        <taxon>Pseudomonadati</taxon>
        <taxon>Pseudomonadota</taxon>
        <taxon>Gammaproteobacteria</taxon>
        <taxon>Alteromonadales</taxon>
        <taxon>Alteromonadaceae</taxon>
        <taxon>Bowmanella</taxon>
    </lineage>
</organism>
<sequence length="268" mass="31055">MPTSKYRVINRLSALFRIFSLYCLCHSAFSHADTPTWQLVTEHFPPFSYEQQGQMKGFSSDLVKLLMEDNNLTYQFSLYPWARAYQLALDTPNTLLYSVGRTEEREASFYWVGPLASINVWLWQPPGDPALDLQDSQQMRKFRIAVIRKSAVEKKLAIDKRFTKENTYPVTEIEDALLMLSHRRVDGVLMASNMEKDKATLLEKLKDKVEKRQMVMELPLYAALHKASGKETAEHLQQSLFKLRGNGKYQQLLDEYGLGPELVMRHLK</sequence>
<accession>A0ABP3GQM3</accession>
<dbReference type="PANTHER" id="PTHR38834">
    <property type="entry name" value="PERIPLASMIC SUBSTRATE BINDING PROTEIN FAMILY 3"/>
    <property type="match status" value="1"/>
</dbReference>
<protein>
    <submittedName>
        <fullName evidence="3">Transporter substrate-binding domain-containing protein</fullName>
    </submittedName>
</protein>
<evidence type="ECO:0000259" key="2">
    <source>
        <dbReference type="Pfam" id="PF00497"/>
    </source>
</evidence>
<comment type="caution">
    <text evidence="3">The sequence shown here is derived from an EMBL/GenBank/DDBJ whole genome shotgun (WGS) entry which is preliminary data.</text>
</comment>
<name>A0ABP3GQM3_9ALTE</name>
<dbReference type="Gene3D" id="3.40.190.10">
    <property type="entry name" value="Periplasmic binding protein-like II"/>
    <property type="match status" value="2"/>
</dbReference>
<dbReference type="SUPFAM" id="SSF53850">
    <property type="entry name" value="Periplasmic binding protein-like II"/>
    <property type="match status" value="1"/>
</dbReference>
<feature type="chain" id="PRO_5046413986" evidence="1">
    <location>
        <begin position="33"/>
        <end position="268"/>
    </location>
</feature>
<keyword evidence="1" id="KW-0732">Signal</keyword>
<feature type="domain" description="Solute-binding protein family 3/N-terminal" evidence="2">
    <location>
        <begin position="41"/>
        <end position="257"/>
    </location>
</feature>
<dbReference type="PANTHER" id="PTHR38834:SF3">
    <property type="entry name" value="SOLUTE-BINDING PROTEIN FAMILY 3_N-TERMINAL DOMAIN-CONTAINING PROTEIN"/>
    <property type="match status" value="1"/>
</dbReference>
<keyword evidence="4" id="KW-1185">Reference proteome</keyword>
<dbReference type="RefSeq" id="WP_343843903.1">
    <property type="nucleotide sequence ID" value="NZ_BAAAEI010000006.1"/>
</dbReference>
<dbReference type="InterPro" id="IPR001638">
    <property type="entry name" value="Solute-binding_3/MltF_N"/>
</dbReference>
<dbReference type="Proteomes" id="UP001501757">
    <property type="component" value="Unassembled WGS sequence"/>
</dbReference>
<gene>
    <name evidence="3" type="ORF">GCM10009092_16080</name>
</gene>
<dbReference type="Pfam" id="PF00497">
    <property type="entry name" value="SBP_bac_3"/>
    <property type="match status" value="1"/>
</dbReference>
<evidence type="ECO:0000313" key="4">
    <source>
        <dbReference type="Proteomes" id="UP001501757"/>
    </source>
</evidence>